<name>A0A5S5D0B0_9ACTN</name>
<evidence type="ECO:0000256" key="4">
    <source>
        <dbReference type="ARBA" id="ARBA00022803"/>
    </source>
</evidence>
<keyword evidence="8" id="KW-1185">Reference proteome</keyword>
<evidence type="ECO:0008006" key="9">
    <source>
        <dbReference type="Google" id="ProtNLM"/>
    </source>
</evidence>
<dbReference type="RefSeq" id="WP_166532673.1">
    <property type="nucleotide sequence ID" value="NZ_VNHW01000004.1"/>
</dbReference>
<gene>
    <name evidence="7" type="ORF">BD833_104264</name>
</gene>
<protein>
    <recommendedName>
        <fullName evidence="9">Tetratricopeptide repeat protein</fullName>
    </recommendedName>
</protein>
<dbReference type="PANTHER" id="PTHR46630:SF1">
    <property type="entry name" value="TETRATRICOPEPTIDE REPEAT PROTEIN 29"/>
    <property type="match status" value="1"/>
</dbReference>
<dbReference type="Gene3D" id="1.25.40.10">
    <property type="entry name" value="Tetratricopeptide repeat domain"/>
    <property type="match status" value="2"/>
</dbReference>
<evidence type="ECO:0000256" key="5">
    <source>
        <dbReference type="ARBA" id="ARBA00038253"/>
    </source>
</evidence>
<dbReference type="InterPro" id="IPR019734">
    <property type="entry name" value="TPR_rpt"/>
</dbReference>
<reference evidence="7 8" key="1">
    <citation type="submission" date="2019-07" db="EMBL/GenBank/DDBJ databases">
        <title>Genomic Encyclopedia of Archaeal and Bacterial Type Strains, Phase II (KMG-II): from individual species to whole genera.</title>
        <authorList>
            <person name="Goeker M."/>
        </authorList>
    </citation>
    <scope>NUCLEOTIDE SEQUENCE [LARGE SCALE GENOMIC DNA]</scope>
    <source>
        <strain evidence="7 8">DSM 46842</strain>
    </source>
</reference>
<evidence type="ECO:0000256" key="6">
    <source>
        <dbReference type="SAM" id="Coils"/>
    </source>
</evidence>
<dbReference type="Proteomes" id="UP000322499">
    <property type="component" value="Unassembled WGS sequence"/>
</dbReference>
<accession>A0A5S5D0B0</accession>
<evidence type="ECO:0000313" key="7">
    <source>
        <dbReference type="EMBL" id="TYP88556.1"/>
    </source>
</evidence>
<keyword evidence="4" id="KW-0802">TPR repeat</keyword>
<evidence type="ECO:0000313" key="8">
    <source>
        <dbReference type="Proteomes" id="UP000322499"/>
    </source>
</evidence>
<dbReference type="PANTHER" id="PTHR46630">
    <property type="entry name" value="TETRATRICOPEPTIDE REPEAT PROTEIN 29"/>
    <property type="match status" value="1"/>
</dbReference>
<evidence type="ECO:0000256" key="1">
    <source>
        <dbReference type="ARBA" id="ARBA00004496"/>
    </source>
</evidence>
<keyword evidence="3" id="KW-0677">Repeat</keyword>
<keyword evidence="2" id="KW-0963">Cytoplasm</keyword>
<proteinExistence type="inferred from homology"/>
<dbReference type="SUPFAM" id="SSF48452">
    <property type="entry name" value="TPR-like"/>
    <property type="match status" value="2"/>
</dbReference>
<keyword evidence="6" id="KW-0175">Coiled coil</keyword>
<dbReference type="AlphaFoldDB" id="A0A5S5D0B0"/>
<evidence type="ECO:0000256" key="3">
    <source>
        <dbReference type="ARBA" id="ARBA00022737"/>
    </source>
</evidence>
<comment type="similarity">
    <text evidence="5">Belongs to the Rap family.</text>
</comment>
<dbReference type="InterPro" id="IPR011990">
    <property type="entry name" value="TPR-like_helical_dom_sf"/>
</dbReference>
<evidence type="ECO:0000256" key="2">
    <source>
        <dbReference type="ARBA" id="ARBA00022490"/>
    </source>
</evidence>
<comment type="subcellular location">
    <subcellularLocation>
        <location evidence="1">Cytoplasm</location>
    </subcellularLocation>
</comment>
<dbReference type="SMART" id="SM00028">
    <property type="entry name" value="TPR"/>
    <property type="match status" value="5"/>
</dbReference>
<comment type="caution">
    <text evidence="7">The sequence shown here is derived from an EMBL/GenBank/DDBJ whole genome shotgun (WGS) entry which is preliminary data.</text>
</comment>
<dbReference type="InterPro" id="IPR051476">
    <property type="entry name" value="Bac_ResReg_Asp_Phosphatase"/>
</dbReference>
<dbReference type="GO" id="GO:0005737">
    <property type="term" value="C:cytoplasm"/>
    <property type="evidence" value="ECO:0007669"/>
    <property type="project" value="UniProtKB-SubCell"/>
</dbReference>
<sequence>MARGRSVRKLLAEAEGMPPGFARTAVAEEAVRTADAANDLDGAFTAREALASAAMHGGEPQKSLVAVTWCLAQLDAHPGRFDRHATYWALKWLPTTLVDMPDVPLEEIDRVVAEAERRYTEIGEGSDAIAKLRWVLPLNTGRTAEAVEAYRAWRVLPRSEYSDCRACDVSNEISLALDAGEPERALDLARPLVAGRLECGEEPARALAKLLAALRETGRDDEAERLHTWGLRLARGNPSLVSTQAQHVLHLCRTGRPGQALELAGELVDVCDRGLFDVEARMVTAAATAAVLAAWHEADLGPLPRRLGDRTGDAGELAAGFAGQAREVAAAFDRRNGTDRIGRAVERMLATRPTTAVAPVADATGPVEPVAPPAVASRTGAPQVGSPVQTDDAAALLAQAREPRGTLDDRHDLAVRALRAFEGMGDRRGAARARRTVAEGLLRLERLEEAAVEFDRALAELSELAEDPHDLLLAALSRARLEVARTGAPGGEEAQRLLAVARAAADVDPAGDRARGQVLLIEAEWAVLAFAEADAEVPAGAVDDRFAEARQLLAADPEDVQDAWETEAWVRGVAGDLTGARAAAEAAWQLADRSGSDAGLRSAAEVLAPLLVAGGELERAIDVVSVAQRAEEALGDPGEAGRAALARAEMLADDDRAEEALAAAFAAVDLFLTGGRSGDAAWARVTAARLFRDLDRDQNAADLLEELLQQSGEDGDRELEGAVALDLARLNGDFGFLDDALPLAERAVRALGPEHGSGRAKAYRMLAQLHESMGKIPEAVAAGVSCLAHVDDGEDPLLAAELRREHADRLVRAGMGDRALELFDAAEAGFRAVQEDVAAAGVDLGRADAYAALGRRDEALAAAGRALEVGRREDVPEMRAEALWALAVHHDPDEQRYGVALEAYQEAGAPPEQLAELTAARDAALGRGRSRWRRR</sequence>
<feature type="coiled-coil region" evidence="6">
    <location>
        <begin position="430"/>
        <end position="467"/>
    </location>
</feature>
<organism evidence="7 8">
    <name type="scientific">Blastococcus xanthinilyticus</name>
    <dbReference type="NCBI Taxonomy" id="1564164"/>
    <lineage>
        <taxon>Bacteria</taxon>
        <taxon>Bacillati</taxon>
        <taxon>Actinomycetota</taxon>
        <taxon>Actinomycetes</taxon>
        <taxon>Geodermatophilales</taxon>
        <taxon>Geodermatophilaceae</taxon>
        <taxon>Blastococcus</taxon>
    </lineage>
</organism>
<dbReference type="EMBL" id="VNHW01000004">
    <property type="protein sequence ID" value="TYP88556.1"/>
    <property type="molecule type" value="Genomic_DNA"/>
</dbReference>